<dbReference type="RefSeq" id="WP_238979111.1">
    <property type="nucleotide sequence ID" value="NZ_JABFUC010000024.1"/>
</dbReference>
<evidence type="ECO:0000313" key="1">
    <source>
        <dbReference type="EMBL" id="MCG6659841.1"/>
    </source>
</evidence>
<accession>A0ABS9PDN6</accession>
<reference evidence="1 2" key="1">
    <citation type="submission" date="2020-05" db="EMBL/GenBank/DDBJ databases">
        <title>Comparative genomic analysis of denitrifying bacteria from Halomonas genus.</title>
        <authorList>
            <person name="Wang L."/>
            <person name="Shao Z."/>
        </authorList>
    </citation>
    <scope>NUCLEOTIDE SEQUENCE [LARGE SCALE GENOMIC DNA]</scope>
    <source>
        <strain evidence="1 2">A4</strain>
    </source>
</reference>
<keyword evidence="2" id="KW-1185">Reference proteome</keyword>
<sequence length="54" mass="6029">MSSTGQSNCRSIEKAKRDTARKLIARTEMDDAMIAEIAGLPIDEVVRLRAESRH</sequence>
<evidence type="ECO:0000313" key="2">
    <source>
        <dbReference type="Proteomes" id="UP000814385"/>
    </source>
</evidence>
<comment type="caution">
    <text evidence="1">The sequence shown here is derived from an EMBL/GenBank/DDBJ whole genome shotgun (WGS) entry which is preliminary data.</text>
</comment>
<dbReference type="EMBL" id="JABFUC010000024">
    <property type="protein sequence ID" value="MCG6659841.1"/>
    <property type="molecule type" value="Genomic_DNA"/>
</dbReference>
<proteinExistence type="predicted"/>
<organism evidence="1 2">
    <name type="scientific">Billgrantia campisalis</name>
    <dbReference type="NCBI Taxonomy" id="74661"/>
    <lineage>
        <taxon>Bacteria</taxon>
        <taxon>Pseudomonadati</taxon>
        <taxon>Pseudomonadota</taxon>
        <taxon>Gammaproteobacteria</taxon>
        <taxon>Oceanospirillales</taxon>
        <taxon>Halomonadaceae</taxon>
        <taxon>Billgrantia</taxon>
    </lineage>
</organism>
<dbReference type="Proteomes" id="UP000814385">
    <property type="component" value="Unassembled WGS sequence"/>
</dbReference>
<gene>
    <name evidence="1" type="ORF">HOP52_19030</name>
</gene>
<name>A0ABS9PDN6_9GAMM</name>
<protein>
    <recommendedName>
        <fullName evidence="3">DUF1127 domain-containing protein</fullName>
    </recommendedName>
</protein>
<evidence type="ECO:0008006" key="3">
    <source>
        <dbReference type="Google" id="ProtNLM"/>
    </source>
</evidence>